<dbReference type="CDD" id="cd00673">
    <property type="entry name" value="AlaRS_core"/>
    <property type="match status" value="1"/>
</dbReference>
<dbReference type="GO" id="GO:0005524">
    <property type="term" value="F:ATP binding"/>
    <property type="evidence" value="ECO:0007669"/>
    <property type="project" value="UniProtKB-KW"/>
</dbReference>
<evidence type="ECO:0000256" key="3">
    <source>
        <dbReference type="ARBA" id="ARBA00022555"/>
    </source>
</evidence>
<evidence type="ECO:0000256" key="4">
    <source>
        <dbReference type="ARBA" id="ARBA00022598"/>
    </source>
</evidence>
<keyword evidence="5" id="KW-0547">Nucleotide-binding</keyword>
<dbReference type="Pfam" id="PF07973">
    <property type="entry name" value="tRNA_SAD"/>
    <property type="match status" value="1"/>
</dbReference>
<keyword evidence="9" id="KW-0030">Aminoacyl-tRNA synthetase</keyword>
<dbReference type="Proteomes" id="UP000179001">
    <property type="component" value="Unassembled WGS sequence"/>
</dbReference>
<dbReference type="GO" id="GO:0006419">
    <property type="term" value="P:alanyl-tRNA aminoacylation"/>
    <property type="evidence" value="ECO:0007669"/>
    <property type="project" value="InterPro"/>
</dbReference>
<dbReference type="PROSITE" id="PS50860">
    <property type="entry name" value="AA_TRNA_LIGASE_II_ALA"/>
    <property type="match status" value="1"/>
</dbReference>
<keyword evidence="4" id="KW-0436">Ligase</keyword>
<dbReference type="SUPFAM" id="SSF101353">
    <property type="entry name" value="Putative anticodon-binding domain of alanyl-tRNA synthetase (AlaRS)"/>
    <property type="match status" value="1"/>
</dbReference>
<evidence type="ECO:0000256" key="7">
    <source>
        <dbReference type="ARBA" id="ARBA00022884"/>
    </source>
</evidence>
<dbReference type="PRINTS" id="PR00980">
    <property type="entry name" value="TRNASYNTHALA"/>
</dbReference>
<dbReference type="EMBL" id="MFGJ01000007">
    <property type="protein sequence ID" value="OGF31728.1"/>
    <property type="molecule type" value="Genomic_DNA"/>
</dbReference>
<dbReference type="SUPFAM" id="SSF55186">
    <property type="entry name" value="ThrRS/AlaRS common domain"/>
    <property type="match status" value="1"/>
</dbReference>
<dbReference type="InterPro" id="IPR012947">
    <property type="entry name" value="tRNA_SAD"/>
</dbReference>
<evidence type="ECO:0000256" key="8">
    <source>
        <dbReference type="ARBA" id="ARBA00022917"/>
    </source>
</evidence>
<dbReference type="InterPro" id="IPR018164">
    <property type="entry name" value="Ala-tRNA-synth_IIc_N"/>
</dbReference>
<evidence type="ECO:0000259" key="10">
    <source>
        <dbReference type="PROSITE" id="PS50860"/>
    </source>
</evidence>
<evidence type="ECO:0000313" key="12">
    <source>
        <dbReference type="Proteomes" id="UP000179001"/>
    </source>
</evidence>
<dbReference type="Gene3D" id="3.30.980.10">
    <property type="entry name" value="Threonyl-trna Synthetase, Chain A, domain 2"/>
    <property type="match status" value="1"/>
</dbReference>
<evidence type="ECO:0000256" key="2">
    <source>
        <dbReference type="ARBA" id="ARBA00013168"/>
    </source>
</evidence>
<dbReference type="GO" id="GO:0000049">
    <property type="term" value="F:tRNA binding"/>
    <property type="evidence" value="ECO:0007669"/>
    <property type="project" value="UniProtKB-KW"/>
</dbReference>
<keyword evidence="8" id="KW-0648">Protein biosynthesis</keyword>
<dbReference type="Pfam" id="PF01411">
    <property type="entry name" value="tRNA-synt_2c"/>
    <property type="match status" value="1"/>
</dbReference>
<dbReference type="SMART" id="SM00863">
    <property type="entry name" value="tRNA_SAD"/>
    <property type="match status" value="1"/>
</dbReference>
<evidence type="ECO:0000256" key="5">
    <source>
        <dbReference type="ARBA" id="ARBA00022741"/>
    </source>
</evidence>
<dbReference type="PANTHER" id="PTHR11777:SF9">
    <property type="entry name" value="ALANINE--TRNA LIGASE, CYTOPLASMIC"/>
    <property type="match status" value="1"/>
</dbReference>
<gene>
    <name evidence="11" type="ORF">A2478_04555</name>
</gene>
<dbReference type="GO" id="GO:0005737">
    <property type="term" value="C:cytoplasm"/>
    <property type="evidence" value="ECO:0007669"/>
    <property type="project" value="InterPro"/>
</dbReference>
<dbReference type="InterPro" id="IPR045864">
    <property type="entry name" value="aa-tRNA-synth_II/BPL/LPL"/>
</dbReference>
<evidence type="ECO:0000256" key="9">
    <source>
        <dbReference type="ARBA" id="ARBA00023146"/>
    </source>
</evidence>
<organism evidence="11 12">
    <name type="scientific">Candidatus Falkowbacteria bacterium RIFOXYC2_FULL_36_12</name>
    <dbReference type="NCBI Taxonomy" id="1798002"/>
    <lineage>
        <taxon>Bacteria</taxon>
        <taxon>Candidatus Falkowiibacteriota</taxon>
    </lineage>
</organism>
<dbReference type="InterPro" id="IPR050058">
    <property type="entry name" value="Ala-tRNA_ligase"/>
</dbReference>
<dbReference type="InterPro" id="IPR018163">
    <property type="entry name" value="Thr/Ala-tRNA-synth_IIc_edit"/>
</dbReference>
<sequence length="616" mass="70468">MTTHELRQKYLDFFKNKGHAIIPSASLLPENDPTTLFTSAGMQPMIPYLLGEKHPLGVRIADSQRCFRTQDINEIGDNRHTTCFEMLGNWSLGDYFKKEQISWMFEFLTKELKLDPNRIFITVFGGKLDINIPKDDDAVQLWQEEFKKLGIEAKAVENVTENGMQDGKIFYYDETKNWWSRAGISSSMPVGEPGGPDSEIFWDFGVDKQIHENSQFSKQKCHVNCDCGRFIEIGNNVFMQYIKTKTGFEQLPQQNVDFGGGLERMTMAAIDSPDIFNIDLFQTAIRKLEDISGKKYDANADDNKAFRIICDHLKAATLLIFDGANPSNVDQGYFTRRLIRRSVRYAHQLGIEKSFANQIVEEYINYYSEIYKIDSKKDQILAEITSEEEKFAKTLEKGLKEFEKMSRGNKISGHEAFILFSTYGFPLEMTEELALEKGINIDEAEFNSEFVKHQNLSRHGSEKKFKGGLAEHSDATMKLHTATHLLHSALRQVLGKHVNQKGSNITEERLRFDFTHPDKMTPEQIKKVEDLVNKWIEADYQVICQELPYDEAREKKVTGLFEDKYGDIVKVYTVGDVSAEMCGGPHVEHTGELGHFQIKKEESSSAGIRRIKAVLN</sequence>
<comment type="caution">
    <text evidence="11">The sequence shown here is derived from an EMBL/GenBank/DDBJ whole genome shotgun (WGS) entry which is preliminary data.</text>
</comment>
<accession>A0A1F5SYD3</accession>
<dbReference type="NCBIfam" id="NF002436">
    <property type="entry name" value="PRK01584.1"/>
    <property type="match status" value="1"/>
</dbReference>
<dbReference type="EC" id="6.1.1.7" evidence="2"/>
<evidence type="ECO:0000256" key="1">
    <source>
        <dbReference type="ARBA" id="ARBA00008226"/>
    </source>
</evidence>
<keyword evidence="3" id="KW-0820">tRNA-binding</keyword>
<dbReference type="GO" id="GO:0004813">
    <property type="term" value="F:alanine-tRNA ligase activity"/>
    <property type="evidence" value="ECO:0007669"/>
    <property type="project" value="UniProtKB-EC"/>
</dbReference>
<keyword evidence="6" id="KW-0067">ATP-binding</keyword>
<comment type="similarity">
    <text evidence="1">Belongs to the class-II aminoacyl-tRNA synthetase family.</text>
</comment>
<protein>
    <recommendedName>
        <fullName evidence="2">alanine--tRNA ligase</fullName>
        <ecNumber evidence="2">6.1.1.7</ecNumber>
    </recommendedName>
</protein>
<dbReference type="PANTHER" id="PTHR11777">
    <property type="entry name" value="ALANYL-TRNA SYNTHETASE"/>
    <property type="match status" value="1"/>
</dbReference>
<feature type="domain" description="Alanyl-transfer RNA synthetases family profile" evidence="10">
    <location>
        <begin position="1"/>
        <end position="616"/>
    </location>
</feature>
<dbReference type="Gene3D" id="3.30.54.20">
    <property type="match status" value="1"/>
</dbReference>
<dbReference type="SUPFAM" id="SSF55681">
    <property type="entry name" value="Class II aaRS and biotin synthetases"/>
    <property type="match status" value="1"/>
</dbReference>
<reference evidence="11 12" key="1">
    <citation type="journal article" date="2016" name="Nat. Commun.">
        <title>Thousands of microbial genomes shed light on interconnected biogeochemical processes in an aquifer system.</title>
        <authorList>
            <person name="Anantharaman K."/>
            <person name="Brown C.T."/>
            <person name="Hug L.A."/>
            <person name="Sharon I."/>
            <person name="Castelle C.J."/>
            <person name="Probst A.J."/>
            <person name="Thomas B.C."/>
            <person name="Singh A."/>
            <person name="Wilkins M.J."/>
            <person name="Karaoz U."/>
            <person name="Brodie E.L."/>
            <person name="Williams K.H."/>
            <person name="Hubbard S.S."/>
            <person name="Banfield J.F."/>
        </authorList>
    </citation>
    <scope>NUCLEOTIDE SEQUENCE [LARGE SCALE GENOMIC DNA]</scope>
</reference>
<dbReference type="InterPro" id="IPR002318">
    <property type="entry name" value="Ala-tRNA-lgiase_IIc"/>
</dbReference>
<dbReference type="InterPro" id="IPR018162">
    <property type="entry name" value="Ala-tRNA-ligase_IIc_anticod-bd"/>
</dbReference>
<dbReference type="GO" id="GO:0002161">
    <property type="term" value="F:aminoacyl-tRNA deacylase activity"/>
    <property type="evidence" value="ECO:0007669"/>
    <property type="project" value="TreeGrafter"/>
</dbReference>
<dbReference type="AlphaFoldDB" id="A0A1F5SYD3"/>
<evidence type="ECO:0000313" key="11">
    <source>
        <dbReference type="EMBL" id="OGF31728.1"/>
    </source>
</evidence>
<proteinExistence type="inferred from homology"/>
<dbReference type="Gene3D" id="3.30.930.10">
    <property type="entry name" value="Bira Bifunctional Protein, Domain 2"/>
    <property type="match status" value="1"/>
</dbReference>
<dbReference type="InterPro" id="IPR018165">
    <property type="entry name" value="Ala-tRNA-synth_IIc_core"/>
</dbReference>
<name>A0A1F5SYD3_9BACT</name>
<dbReference type="STRING" id="1798002.A2478_04555"/>
<dbReference type="FunFam" id="3.30.980.10:FF:000004">
    <property type="entry name" value="Alanine--tRNA ligase, cytoplasmic"/>
    <property type="match status" value="1"/>
</dbReference>
<keyword evidence="7" id="KW-0694">RNA-binding</keyword>
<evidence type="ECO:0000256" key="6">
    <source>
        <dbReference type="ARBA" id="ARBA00022840"/>
    </source>
</evidence>